<dbReference type="GO" id="GO:0030170">
    <property type="term" value="F:pyridoxal phosphate binding"/>
    <property type="evidence" value="ECO:0007669"/>
    <property type="project" value="InterPro"/>
</dbReference>
<dbReference type="EMBL" id="EU016667">
    <property type="protein sequence ID" value="ABZ10141.1"/>
    <property type="molecule type" value="Genomic_DNA"/>
</dbReference>
<protein>
    <submittedName>
        <fullName evidence="2">Putative aminotransferase class-III</fullName>
    </submittedName>
</protein>
<feature type="non-terminal residue" evidence="2">
    <location>
        <position position="210"/>
    </location>
</feature>
<comment type="cofactor">
    <cofactor evidence="1">
        <name>pyridoxal 5'-phosphate</name>
        <dbReference type="ChEBI" id="CHEBI:597326"/>
    </cofactor>
</comment>
<dbReference type="SUPFAM" id="SSF53383">
    <property type="entry name" value="PLP-dependent transferases"/>
    <property type="match status" value="1"/>
</dbReference>
<evidence type="ECO:0000313" key="2">
    <source>
        <dbReference type="EMBL" id="ABZ10141.1"/>
    </source>
</evidence>
<accession>B3TC32</accession>
<dbReference type="Gene3D" id="3.90.1150.10">
    <property type="entry name" value="Aspartate Aminotransferase, domain 1"/>
    <property type="match status" value="1"/>
</dbReference>
<dbReference type="PANTHER" id="PTHR43713:SF3">
    <property type="entry name" value="GLUTAMATE-1-SEMIALDEHYDE 2,1-AMINOMUTASE 1, CHLOROPLASTIC-RELATED"/>
    <property type="match status" value="1"/>
</dbReference>
<dbReference type="PANTHER" id="PTHR43713">
    <property type="entry name" value="GLUTAMATE-1-SEMIALDEHYDE 2,1-AMINOMUTASE"/>
    <property type="match status" value="1"/>
</dbReference>
<proteinExistence type="predicted"/>
<name>B3TC32_9ZZZZ</name>
<organism evidence="2">
    <name type="scientific">uncultured marine microorganism HF4000_APKG10H11</name>
    <dbReference type="NCBI Taxonomy" id="455559"/>
    <lineage>
        <taxon>unclassified sequences</taxon>
        <taxon>environmental samples</taxon>
    </lineage>
</organism>
<gene>
    <name evidence="2" type="ORF">ALOHA_HF4000APKG10H11ctg1g1</name>
</gene>
<evidence type="ECO:0000256" key="1">
    <source>
        <dbReference type="ARBA" id="ARBA00001933"/>
    </source>
</evidence>
<dbReference type="GO" id="GO:0008483">
    <property type="term" value="F:transaminase activity"/>
    <property type="evidence" value="ECO:0007669"/>
    <property type="project" value="UniProtKB-KW"/>
</dbReference>
<dbReference type="AlphaFoldDB" id="B3TC32"/>
<dbReference type="InterPro" id="IPR005814">
    <property type="entry name" value="Aminotrans_3"/>
</dbReference>
<dbReference type="InterPro" id="IPR015424">
    <property type="entry name" value="PyrdxlP-dep_Trfase"/>
</dbReference>
<keyword evidence="2" id="KW-0808">Transferase</keyword>
<keyword evidence="2" id="KW-0032">Aminotransferase</keyword>
<reference evidence="2" key="1">
    <citation type="journal article" date="2008" name="ISME J.">
        <title>Genomic patterns of recombination, clonal divergence and environment in marine microbial populations.</title>
        <authorList>
            <person name="Konstantinidis K.T."/>
            <person name="Delong E.F."/>
        </authorList>
    </citation>
    <scope>NUCLEOTIDE SEQUENCE</scope>
</reference>
<dbReference type="InterPro" id="IPR015422">
    <property type="entry name" value="PyrdxlP-dep_Trfase_small"/>
</dbReference>
<dbReference type="Pfam" id="PF00202">
    <property type="entry name" value="Aminotran_3"/>
    <property type="match status" value="1"/>
</dbReference>
<sequence length="210" mass="22807">MIYKKSKSLLEEALKYVAGGVNGRLGTFNHYASGDTPLYIKNAKGSKIFDVDGNEFIDYQAALGAIVLGYSHDSVNQAVKDQIDQVSVTGMNSELETEVAKKIINDVPCAEQVIFSNTGTEATSMCLRIARAHSGKNKIIKFEGVYHGWADWGRVDISNEALALGGLSGGGSRLSPIKTIMEAGIPESVMNDLIIVPWNDPHTFEEVVKR</sequence>